<keyword evidence="3" id="KW-0378">Hydrolase</keyword>
<evidence type="ECO:0000259" key="6">
    <source>
        <dbReference type="Pfam" id="PF24827"/>
    </source>
</evidence>
<evidence type="ECO:0000313" key="8">
    <source>
        <dbReference type="Proteomes" id="UP000219329"/>
    </source>
</evidence>
<feature type="domain" description="Succinylglutamate desuccinylase/Aspartoacylase catalytic" evidence="6">
    <location>
        <begin position="74"/>
        <end position="268"/>
    </location>
</feature>
<dbReference type="Pfam" id="PF24827">
    <property type="entry name" value="AstE_AspA_cat"/>
    <property type="match status" value="1"/>
</dbReference>
<reference evidence="7 8" key="1">
    <citation type="submission" date="2017-08" db="EMBL/GenBank/DDBJ databases">
        <title>Fine stratification of microbial communities through a metagenomic profile of the photic zone.</title>
        <authorList>
            <person name="Haro-Moreno J.M."/>
            <person name="Lopez-Perez M."/>
            <person name="De La Torre J."/>
            <person name="Picazo A."/>
            <person name="Camacho A."/>
            <person name="Rodriguez-Valera F."/>
        </authorList>
    </citation>
    <scope>NUCLEOTIDE SEQUENCE [LARGE SCALE GENOMIC DNA]</scope>
    <source>
        <strain evidence="7">MED-G28</strain>
    </source>
</reference>
<name>A0A2A5W8B7_9GAMM</name>
<dbReference type="GO" id="GO:0046872">
    <property type="term" value="F:metal ion binding"/>
    <property type="evidence" value="ECO:0007669"/>
    <property type="project" value="UniProtKB-KW"/>
</dbReference>
<sequence length="366" mass="39286">MRHISITTALLFILVAEVLAQDDELITNNANAAFEIGDVFVSAGETYRGELKVPNGDDGIDSFIPITVHHGANPGPVLSLIAGIHGSEYSPILAMQELAELIDPSQMSGTLVIVHIANMPAFTGRTIYFGPNDLKNLNRSFPGDINGTITERIAFTLKNEVMMRADYLVDIHSGDANESLRPSYSAYYAEAGGNKVVEESRRLAVAFGLETIVQFAGSYDSIEDAIYTSAQAVTLGIPAIDIESGELGSIDDQYIDPITVGALNIMRELDMITGGPELPVNPLVISDRTRVFSNHDGIFYADPKVKAGDYITAGTRLGLITDYHGKELETISAPSAGVLLILFGTPPVNKGDNVVVIGRLPAYSDE</sequence>
<feature type="chain" id="PRO_5012924356" evidence="5">
    <location>
        <begin position="21"/>
        <end position="366"/>
    </location>
</feature>
<evidence type="ECO:0000313" key="7">
    <source>
        <dbReference type="EMBL" id="PDH32396.1"/>
    </source>
</evidence>
<evidence type="ECO:0000256" key="4">
    <source>
        <dbReference type="ARBA" id="ARBA00022833"/>
    </source>
</evidence>
<comment type="cofactor">
    <cofactor evidence="1">
        <name>Zn(2+)</name>
        <dbReference type="ChEBI" id="CHEBI:29105"/>
    </cofactor>
</comment>
<dbReference type="SUPFAM" id="SSF53187">
    <property type="entry name" value="Zn-dependent exopeptidases"/>
    <property type="match status" value="1"/>
</dbReference>
<gene>
    <name evidence="7" type="ORF">CNF02_12105</name>
</gene>
<dbReference type="EMBL" id="NTJZ01000017">
    <property type="protein sequence ID" value="PDH32396.1"/>
    <property type="molecule type" value="Genomic_DNA"/>
</dbReference>
<dbReference type="InterPro" id="IPR043795">
    <property type="entry name" value="N-alpha-Ac-DABA-like"/>
</dbReference>
<evidence type="ECO:0000256" key="2">
    <source>
        <dbReference type="ARBA" id="ARBA00022723"/>
    </source>
</evidence>
<keyword evidence="5" id="KW-0732">Signal</keyword>
<dbReference type="Proteomes" id="UP000219329">
    <property type="component" value="Unassembled WGS sequence"/>
</dbReference>
<dbReference type="GO" id="GO:0016811">
    <property type="term" value="F:hydrolase activity, acting on carbon-nitrogen (but not peptide) bonds, in linear amides"/>
    <property type="evidence" value="ECO:0007669"/>
    <property type="project" value="InterPro"/>
</dbReference>
<feature type="signal peptide" evidence="5">
    <location>
        <begin position="1"/>
        <end position="20"/>
    </location>
</feature>
<dbReference type="InterPro" id="IPR055438">
    <property type="entry name" value="AstE_AspA_cat"/>
</dbReference>
<dbReference type="CDD" id="cd18174">
    <property type="entry name" value="M14_ASTE_ASPA_like"/>
    <property type="match status" value="1"/>
</dbReference>
<dbReference type="AlphaFoldDB" id="A0A2A5W8B7"/>
<dbReference type="GO" id="GO:0016788">
    <property type="term" value="F:hydrolase activity, acting on ester bonds"/>
    <property type="evidence" value="ECO:0007669"/>
    <property type="project" value="InterPro"/>
</dbReference>
<evidence type="ECO:0000256" key="3">
    <source>
        <dbReference type="ARBA" id="ARBA00022801"/>
    </source>
</evidence>
<keyword evidence="2" id="KW-0479">Metal-binding</keyword>
<evidence type="ECO:0000256" key="5">
    <source>
        <dbReference type="SAM" id="SignalP"/>
    </source>
</evidence>
<dbReference type="PANTHER" id="PTHR37326:SF1">
    <property type="entry name" value="BLL3975 PROTEIN"/>
    <property type="match status" value="1"/>
</dbReference>
<evidence type="ECO:0000256" key="1">
    <source>
        <dbReference type="ARBA" id="ARBA00001947"/>
    </source>
</evidence>
<dbReference type="InterPro" id="IPR053138">
    <property type="entry name" value="N-alpha-Ac-DABA_deacetylase"/>
</dbReference>
<dbReference type="PANTHER" id="PTHR37326">
    <property type="entry name" value="BLL3975 PROTEIN"/>
    <property type="match status" value="1"/>
</dbReference>
<dbReference type="Gene3D" id="3.40.630.10">
    <property type="entry name" value="Zn peptidases"/>
    <property type="match status" value="1"/>
</dbReference>
<dbReference type="PIRSF" id="PIRSF039012">
    <property type="entry name" value="ASP"/>
    <property type="match status" value="1"/>
</dbReference>
<accession>A0A2A5W8B7</accession>
<comment type="caution">
    <text evidence="7">The sequence shown here is derived from an EMBL/GenBank/DDBJ whole genome shotgun (WGS) entry which is preliminary data.</text>
</comment>
<keyword evidence="4" id="KW-0862">Zinc</keyword>
<organism evidence="7 8">
    <name type="scientific">OM182 bacterium MED-G28</name>
    <dbReference type="NCBI Taxonomy" id="1986256"/>
    <lineage>
        <taxon>Bacteria</taxon>
        <taxon>Pseudomonadati</taxon>
        <taxon>Pseudomonadota</taxon>
        <taxon>Gammaproteobacteria</taxon>
        <taxon>OMG group</taxon>
        <taxon>OM182 clade</taxon>
    </lineage>
</organism>
<protein>
    <submittedName>
        <fullName evidence="7">Succinylglutamate desuccinylase</fullName>
    </submittedName>
</protein>
<proteinExistence type="predicted"/>